<reference evidence="1 3" key="2">
    <citation type="journal article" date="2013" name="Nature">
        <title>Insights into bilaterian evolution from three spiralian genomes.</title>
        <authorList>
            <person name="Simakov O."/>
            <person name="Marletaz F."/>
            <person name="Cho S.J."/>
            <person name="Edsinger-Gonzales E."/>
            <person name="Havlak P."/>
            <person name="Hellsten U."/>
            <person name="Kuo D.H."/>
            <person name="Larsson T."/>
            <person name="Lv J."/>
            <person name="Arendt D."/>
            <person name="Savage R."/>
            <person name="Osoegawa K."/>
            <person name="de Jong P."/>
            <person name="Grimwood J."/>
            <person name="Chapman J.A."/>
            <person name="Shapiro H."/>
            <person name="Aerts A."/>
            <person name="Otillar R.P."/>
            <person name="Terry A.Y."/>
            <person name="Boore J.L."/>
            <person name="Grigoriev I.V."/>
            <person name="Lindberg D.R."/>
            <person name="Seaver E.C."/>
            <person name="Weisblat D.A."/>
            <person name="Putnam N.H."/>
            <person name="Rokhsar D.S."/>
        </authorList>
    </citation>
    <scope>NUCLEOTIDE SEQUENCE</scope>
</reference>
<organism evidence="2 3">
    <name type="scientific">Helobdella robusta</name>
    <name type="common">Californian leech</name>
    <dbReference type="NCBI Taxonomy" id="6412"/>
    <lineage>
        <taxon>Eukaryota</taxon>
        <taxon>Metazoa</taxon>
        <taxon>Spiralia</taxon>
        <taxon>Lophotrochozoa</taxon>
        <taxon>Annelida</taxon>
        <taxon>Clitellata</taxon>
        <taxon>Hirudinea</taxon>
        <taxon>Rhynchobdellida</taxon>
        <taxon>Glossiphoniidae</taxon>
        <taxon>Helobdella</taxon>
    </lineage>
</organism>
<dbReference type="EnsemblMetazoa" id="HelroT163132">
    <property type="protein sequence ID" value="HelroP163132"/>
    <property type="gene ID" value="HelroG163132"/>
</dbReference>
<dbReference type="SUPFAM" id="SSF49785">
    <property type="entry name" value="Galactose-binding domain-like"/>
    <property type="match status" value="1"/>
</dbReference>
<accession>T1ETP4</accession>
<reference evidence="2" key="3">
    <citation type="submission" date="2015-06" db="UniProtKB">
        <authorList>
            <consortium name="EnsemblMetazoa"/>
        </authorList>
    </citation>
    <scope>IDENTIFICATION</scope>
</reference>
<dbReference type="HOGENOM" id="CLU_1940389_0_0_1"/>
<dbReference type="KEGG" id="hro:HELRODRAFT_163132"/>
<evidence type="ECO:0008006" key="4">
    <source>
        <dbReference type="Google" id="ProtNLM"/>
    </source>
</evidence>
<dbReference type="Gene3D" id="2.60.120.260">
    <property type="entry name" value="Galactose-binding domain-like"/>
    <property type="match status" value="1"/>
</dbReference>
<gene>
    <name evidence="2" type="primary">20199944</name>
    <name evidence="1" type="ORF">HELRODRAFT_163132</name>
</gene>
<dbReference type="EMBL" id="KB097495">
    <property type="protein sequence ID" value="ESN96103.1"/>
    <property type="molecule type" value="Genomic_DNA"/>
</dbReference>
<proteinExistence type="predicted"/>
<keyword evidence="3" id="KW-1185">Reference proteome</keyword>
<dbReference type="GeneID" id="20199944"/>
<protein>
    <recommendedName>
        <fullName evidence="4">Fucolectin tachylectin-4 pentraxin-1 domain-containing protein</fullName>
    </recommendedName>
</protein>
<dbReference type="CTD" id="20199944"/>
<dbReference type="InterPro" id="IPR008979">
    <property type="entry name" value="Galactose-bd-like_sf"/>
</dbReference>
<sequence>MTSDHFNIRKQIQIKDYKHCWFIVDLVNAYQVKSIKLRTGTCATADDFNNMDNFVVGLTNYFDPSVNTSSIRGNYDLCNQYPSTVGGDGLDLTVDCLDGNKFSRFVIIQVAESKGTIWLHFAELDVYTNG</sequence>
<dbReference type="RefSeq" id="XP_009025345.1">
    <property type="nucleotide sequence ID" value="XM_009027097.1"/>
</dbReference>
<dbReference type="EMBL" id="AMQM01001301">
    <property type="status" value="NOT_ANNOTATED_CDS"/>
    <property type="molecule type" value="Genomic_DNA"/>
</dbReference>
<evidence type="ECO:0000313" key="3">
    <source>
        <dbReference type="Proteomes" id="UP000015101"/>
    </source>
</evidence>
<reference evidence="3" key="1">
    <citation type="submission" date="2012-12" db="EMBL/GenBank/DDBJ databases">
        <authorList>
            <person name="Hellsten U."/>
            <person name="Grimwood J."/>
            <person name="Chapman J.A."/>
            <person name="Shapiro H."/>
            <person name="Aerts A."/>
            <person name="Otillar R.P."/>
            <person name="Terry A.Y."/>
            <person name="Boore J.L."/>
            <person name="Simakov O."/>
            <person name="Marletaz F."/>
            <person name="Cho S.-J."/>
            <person name="Edsinger-Gonzales E."/>
            <person name="Havlak P."/>
            <person name="Kuo D.-H."/>
            <person name="Larsson T."/>
            <person name="Lv J."/>
            <person name="Arendt D."/>
            <person name="Savage R."/>
            <person name="Osoegawa K."/>
            <person name="de Jong P."/>
            <person name="Lindberg D.R."/>
            <person name="Seaver E.C."/>
            <person name="Weisblat D.A."/>
            <person name="Putnam N.H."/>
            <person name="Grigoriev I.V."/>
            <person name="Rokhsar D.S."/>
        </authorList>
    </citation>
    <scope>NUCLEOTIDE SEQUENCE</scope>
</reference>
<dbReference type="AlphaFoldDB" id="T1ETP4"/>
<evidence type="ECO:0000313" key="2">
    <source>
        <dbReference type="EnsemblMetazoa" id="HelroP163132"/>
    </source>
</evidence>
<dbReference type="Proteomes" id="UP000015101">
    <property type="component" value="Unassembled WGS sequence"/>
</dbReference>
<evidence type="ECO:0000313" key="1">
    <source>
        <dbReference type="EMBL" id="ESN96103.1"/>
    </source>
</evidence>
<dbReference type="InParanoid" id="T1ETP4"/>
<name>T1ETP4_HELRO</name>